<dbReference type="Gene3D" id="1.25.40.10">
    <property type="entry name" value="Tetratricopeptide repeat domain"/>
    <property type="match status" value="1"/>
</dbReference>
<dbReference type="InterPro" id="IPR011990">
    <property type="entry name" value="TPR-like_helical_dom_sf"/>
</dbReference>
<reference evidence="1 2" key="1">
    <citation type="submission" date="2019-05" db="EMBL/GenBank/DDBJ databases">
        <title>Draft genome sequence of Actinomadura geliboluensis A8036.</title>
        <authorList>
            <person name="Saricaoglu S."/>
            <person name="Isik K."/>
        </authorList>
    </citation>
    <scope>NUCLEOTIDE SEQUENCE [LARGE SCALE GENOMIC DNA]</scope>
    <source>
        <strain evidence="1 2">A8036</strain>
    </source>
</reference>
<keyword evidence="2" id="KW-1185">Reference proteome</keyword>
<organism evidence="1 2">
    <name type="scientific">Actinomadura geliboluensis</name>
    <dbReference type="NCBI Taxonomy" id="882440"/>
    <lineage>
        <taxon>Bacteria</taxon>
        <taxon>Bacillati</taxon>
        <taxon>Actinomycetota</taxon>
        <taxon>Actinomycetes</taxon>
        <taxon>Streptosporangiales</taxon>
        <taxon>Thermomonosporaceae</taxon>
        <taxon>Actinomadura</taxon>
    </lineage>
</organism>
<name>A0A5S4H3G2_9ACTN</name>
<comment type="caution">
    <text evidence="1">The sequence shown here is derived from an EMBL/GenBank/DDBJ whole genome shotgun (WGS) entry which is preliminary data.</text>
</comment>
<dbReference type="SUPFAM" id="SSF48452">
    <property type="entry name" value="TPR-like"/>
    <property type="match status" value="1"/>
</dbReference>
<dbReference type="Proteomes" id="UP000305238">
    <property type="component" value="Unassembled WGS sequence"/>
</dbReference>
<dbReference type="AlphaFoldDB" id="A0A5S4H3G2"/>
<proteinExistence type="predicted"/>
<sequence length="462" mass="50246">MTRTRNERLAALLTEAGWSRAQAASAYNNIVRQTKDRSCTIIGRSHISMWVGGTRPTGRAPIILCQALSRQLKREITPNDLGFEVPNAPPSGHAQWSVDPLVTLTDLGRMDLDPERRSLLTGAVYSAAALAIPNEATWRALAASTNAQDPRTTQRVGRGDVMAVRQLTVAFSQLDQRRGGGHGRTAVVQYLNSDVAAFLRGTFPDATVRRDMYSAAAELAYLAGWMAFDNAEHALAQRYFQLALTLAGYAENEPLSGHILRAMAHQAIDLGYYKLSLELSTESMKGQRYLSATPRERALLGVVHARGLAVNNGGGKTAKALLKAEDDLRAAGDGIEEPHRTFFFGEASLAHETGCALRDSGDHQGAIHELQRSVRTRGSAFKRTHVVTLGYLAAAQCGSGRVEEACKTWAQALDALEDGIYSGRARQTVLTMREQLSPFRHRGIPIVAKLDARGASYLAQVD</sequence>
<protein>
    <submittedName>
        <fullName evidence="1">Tat pathway signal protein</fullName>
    </submittedName>
</protein>
<dbReference type="EMBL" id="VCKZ01000235">
    <property type="protein sequence ID" value="TMR33360.1"/>
    <property type="molecule type" value="Genomic_DNA"/>
</dbReference>
<dbReference type="RefSeq" id="WP_138639404.1">
    <property type="nucleotide sequence ID" value="NZ_VCKZ01000235.1"/>
</dbReference>
<evidence type="ECO:0000313" key="2">
    <source>
        <dbReference type="Proteomes" id="UP000305238"/>
    </source>
</evidence>
<accession>A0A5S4H3G2</accession>
<dbReference type="OrthoDB" id="3213425at2"/>
<gene>
    <name evidence="1" type="ORF">ETD96_27545</name>
</gene>
<evidence type="ECO:0000313" key="1">
    <source>
        <dbReference type="EMBL" id="TMR33360.1"/>
    </source>
</evidence>